<evidence type="ECO:0008006" key="3">
    <source>
        <dbReference type="Google" id="ProtNLM"/>
    </source>
</evidence>
<gene>
    <name evidence="1" type="ORF">DWE98_22455</name>
</gene>
<comment type="caution">
    <text evidence="1">The sequence shown here is derived from an EMBL/GenBank/DDBJ whole genome shotgun (WGS) entry which is preliminary data.</text>
</comment>
<dbReference type="AlphaFoldDB" id="A0A370L0Z5"/>
<reference evidence="2" key="1">
    <citation type="submission" date="2018-07" db="EMBL/GenBank/DDBJ databases">
        <authorList>
            <person name="Safronova V.I."/>
            <person name="Chirak E.R."/>
            <person name="Sazanova A.L."/>
        </authorList>
    </citation>
    <scope>NUCLEOTIDE SEQUENCE [LARGE SCALE GENOMIC DNA]</scope>
    <source>
        <strain evidence="2">RCAM04685</strain>
    </source>
</reference>
<sequence>MTEIYVRLACADYARIMPLASGAVKAEGLDLSLEIGRGGSWPIRADLLRRAAMGGELDGGEGSMGAHLRRVETGDRSFVALPVFILRGFTMRDLYVRKDGPVRSPRDLIGKRLGLYNWFASGGIWYRHAQASLGVPLGSVEWHVGDIEIPGETQQAAQVADLPSHVRPAPAGRFLAEMLIAGEIDAMWSPPRPKMLDTEKGPIMRLFPDFRAAETEYYRNTGIFPMMHIVVLRRSLWERAPWVARSLTNAFAAANDSFDASQRGFPDAFPWMEAELDKTTELLGSNPYGHGLTESNRKAVQAFIDQALDAGIIGRPISVDEYFEEFLQSQERS</sequence>
<evidence type="ECO:0000313" key="1">
    <source>
        <dbReference type="EMBL" id="RDJ21086.1"/>
    </source>
</evidence>
<dbReference type="RefSeq" id="WP_114831540.1">
    <property type="nucleotide sequence ID" value="NZ_QQTO01000016.1"/>
</dbReference>
<proteinExistence type="predicted"/>
<name>A0A370L0Z5_9HYPH</name>
<organism evidence="1 2">
    <name type="scientific">Bosea caraganae</name>
    <dbReference type="NCBI Taxonomy" id="2763117"/>
    <lineage>
        <taxon>Bacteria</taxon>
        <taxon>Pseudomonadati</taxon>
        <taxon>Pseudomonadota</taxon>
        <taxon>Alphaproteobacteria</taxon>
        <taxon>Hyphomicrobiales</taxon>
        <taxon>Boseaceae</taxon>
        <taxon>Bosea</taxon>
    </lineage>
</organism>
<dbReference type="SUPFAM" id="SSF53850">
    <property type="entry name" value="Periplasmic binding protein-like II"/>
    <property type="match status" value="1"/>
</dbReference>
<dbReference type="OrthoDB" id="8689594at2"/>
<accession>A0A370L0Z5</accession>
<dbReference type="Proteomes" id="UP000255207">
    <property type="component" value="Unassembled WGS sequence"/>
</dbReference>
<dbReference type="EMBL" id="QQTP01000014">
    <property type="protein sequence ID" value="RDJ21086.1"/>
    <property type="molecule type" value="Genomic_DNA"/>
</dbReference>
<evidence type="ECO:0000313" key="2">
    <source>
        <dbReference type="Proteomes" id="UP000255207"/>
    </source>
</evidence>
<keyword evidence="2" id="KW-1185">Reference proteome</keyword>
<protein>
    <recommendedName>
        <fullName evidence="3">ABC transporter substrate-binding protein</fullName>
    </recommendedName>
</protein>
<dbReference type="Gene3D" id="3.40.190.10">
    <property type="entry name" value="Periplasmic binding protein-like II"/>
    <property type="match status" value="1"/>
</dbReference>